<dbReference type="EMBL" id="JACMHY010000001">
    <property type="protein sequence ID" value="MBC2863766.1"/>
    <property type="molecule type" value="Genomic_DNA"/>
</dbReference>
<evidence type="ECO:0000313" key="9">
    <source>
        <dbReference type="EMBL" id="MBC2863766.1"/>
    </source>
</evidence>
<dbReference type="EC" id="2.7.11.1" evidence="1"/>
<dbReference type="RefSeq" id="WP_159671920.1">
    <property type="nucleotide sequence ID" value="NZ_JACMHY010000001.1"/>
</dbReference>
<dbReference type="InterPro" id="IPR011009">
    <property type="entry name" value="Kinase-like_dom_sf"/>
</dbReference>
<feature type="region of interest" description="Disordered" evidence="7">
    <location>
        <begin position="219"/>
        <end position="280"/>
    </location>
</feature>
<dbReference type="Gene3D" id="3.30.200.20">
    <property type="entry name" value="Phosphorylase Kinase, domain 1"/>
    <property type="match status" value="1"/>
</dbReference>
<dbReference type="InterPro" id="IPR008271">
    <property type="entry name" value="Ser/Thr_kinase_AS"/>
</dbReference>
<feature type="compositionally biased region" description="Basic and acidic residues" evidence="7">
    <location>
        <begin position="219"/>
        <end position="230"/>
    </location>
</feature>
<comment type="caution">
    <text evidence="9">The sequence shown here is derived from an EMBL/GenBank/DDBJ whole genome shotgun (WGS) entry which is preliminary data.</text>
</comment>
<feature type="domain" description="Protein kinase" evidence="8">
    <location>
        <begin position="21"/>
        <end position="325"/>
    </location>
</feature>
<dbReference type="Gene3D" id="1.10.510.10">
    <property type="entry name" value="Transferase(Phosphotransferase) domain 1"/>
    <property type="match status" value="1"/>
</dbReference>
<dbReference type="PANTHER" id="PTHR43289">
    <property type="entry name" value="MITOGEN-ACTIVATED PROTEIN KINASE KINASE KINASE 20-RELATED"/>
    <property type="match status" value="1"/>
</dbReference>
<keyword evidence="6" id="KW-0067">ATP-binding</keyword>
<dbReference type="GO" id="GO:0005524">
    <property type="term" value="F:ATP binding"/>
    <property type="evidence" value="ECO:0007669"/>
    <property type="project" value="UniProtKB-KW"/>
</dbReference>
<proteinExistence type="predicted"/>
<dbReference type="PANTHER" id="PTHR43289:SF6">
    <property type="entry name" value="SERINE_THREONINE-PROTEIN KINASE NEKL-3"/>
    <property type="match status" value="1"/>
</dbReference>
<keyword evidence="3" id="KW-0808">Transferase</keyword>
<dbReference type="CDD" id="cd14014">
    <property type="entry name" value="STKc_PknB_like"/>
    <property type="match status" value="1"/>
</dbReference>
<evidence type="ECO:0000256" key="1">
    <source>
        <dbReference type="ARBA" id="ARBA00012513"/>
    </source>
</evidence>
<dbReference type="InterPro" id="IPR000719">
    <property type="entry name" value="Prot_kinase_dom"/>
</dbReference>
<evidence type="ECO:0000256" key="2">
    <source>
        <dbReference type="ARBA" id="ARBA00022527"/>
    </source>
</evidence>
<accession>A0A7X1HVM9</accession>
<protein>
    <recommendedName>
        <fullName evidence="1">non-specific serine/threonine protein kinase</fullName>
        <ecNumber evidence="1">2.7.11.1</ecNumber>
    </recommendedName>
</protein>
<keyword evidence="10" id="KW-1185">Reference proteome</keyword>
<dbReference type="AlphaFoldDB" id="A0A7X1HVM9"/>
<dbReference type="Pfam" id="PF00069">
    <property type="entry name" value="Pkinase"/>
    <property type="match status" value="1"/>
</dbReference>
<evidence type="ECO:0000256" key="4">
    <source>
        <dbReference type="ARBA" id="ARBA00022741"/>
    </source>
</evidence>
<dbReference type="PROSITE" id="PS50011">
    <property type="entry name" value="PROTEIN_KINASE_DOM"/>
    <property type="match status" value="1"/>
</dbReference>
<keyword evidence="5 9" id="KW-0418">Kinase</keyword>
<dbReference type="GO" id="GO:0004674">
    <property type="term" value="F:protein serine/threonine kinase activity"/>
    <property type="evidence" value="ECO:0007669"/>
    <property type="project" value="UniProtKB-KW"/>
</dbReference>
<dbReference type="SMART" id="SM00220">
    <property type="entry name" value="S_TKc"/>
    <property type="match status" value="1"/>
</dbReference>
<dbReference type="PROSITE" id="PS00108">
    <property type="entry name" value="PROTEIN_KINASE_ST"/>
    <property type="match status" value="1"/>
</dbReference>
<sequence length="330" mass="35445">MTGRRRPGPPLPPGTRPAPGYEILGHLARTGWLDVYDAWSEERACRCVLKVVRPDRRGHKETAERLLREGRWLREFSHPHLVRAYETVETPEPLVVLETLGGETLSHLIQRLERRPAATDVALLGVQLCSAVHYLHGRGLLHLDLKPSNVVVECGRAKVLDLSAARPPGPAPPGVGTFCYLAPEQARGGRLTAAADVWGIGVTLYEVACGDVPFDRGETVHDSETAHDTARGTALGGGGEGESEGEDGPVKEDEGAEPADAAREPQEAGQAGDLWYPQLEAAAPPIRSRRRLPRALAAAIDGCLRPDPADRPAVPDLAAALRTALPGRRG</sequence>
<organism evidence="9 10">
    <name type="scientific">Streptomyces mexicanus</name>
    <dbReference type="NCBI Taxonomy" id="178566"/>
    <lineage>
        <taxon>Bacteria</taxon>
        <taxon>Bacillati</taxon>
        <taxon>Actinomycetota</taxon>
        <taxon>Actinomycetes</taxon>
        <taxon>Kitasatosporales</taxon>
        <taxon>Streptomycetaceae</taxon>
        <taxon>Streptomyces</taxon>
    </lineage>
</organism>
<evidence type="ECO:0000256" key="5">
    <source>
        <dbReference type="ARBA" id="ARBA00022777"/>
    </source>
</evidence>
<dbReference type="OrthoDB" id="9762169at2"/>
<keyword evidence="4" id="KW-0547">Nucleotide-binding</keyword>
<dbReference type="Proteomes" id="UP000517694">
    <property type="component" value="Unassembled WGS sequence"/>
</dbReference>
<dbReference type="SUPFAM" id="SSF56112">
    <property type="entry name" value="Protein kinase-like (PK-like)"/>
    <property type="match status" value="1"/>
</dbReference>
<evidence type="ECO:0000256" key="6">
    <source>
        <dbReference type="ARBA" id="ARBA00022840"/>
    </source>
</evidence>
<evidence type="ECO:0000259" key="8">
    <source>
        <dbReference type="PROSITE" id="PS50011"/>
    </source>
</evidence>
<evidence type="ECO:0000313" key="10">
    <source>
        <dbReference type="Proteomes" id="UP000517694"/>
    </source>
</evidence>
<evidence type="ECO:0000256" key="7">
    <source>
        <dbReference type="SAM" id="MobiDB-lite"/>
    </source>
</evidence>
<gene>
    <name evidence="9" type="ORF">H1R13_01780</name>
</gene>
<evidence type="ECO:0000256" key="3">
    <source>
        <dbReference type="ARBA" id="ARBA00022679"/>
    </source>
</evidence>
<reference evidence="9 10" key="1">
    <citation type="submission" date="2020-08" db="EMBL/GenBank/DDBJ databases">
        <title>Whole-Genome Sequence of French Clinical Streptomyces mexicanus Strain Q0842.</title>
        <authorList>
            <person name="Boxberger M."/>
            <person name="La Scola B."/>
        </authorList>
    </citation>
    <scope>NUCLEOTIDE SEQUENCE [LARGE SCALE GENOMIC DNA]</scope>
    <source>
        <strain evidence="9 10">Marseille-Q0842</strain>
    </source>
</reference>
<name>A0A7X1HVM9_9ACTN</name>
<keyword evidence="2 9" id="KW-0723">Serine/threonine-protein kinase</keyword>